<keyword evidence="3" id="KW-0378">Hydrolase</keyword>
<keyword evidence="4" id="KW-0720">Serine protease</keyword>
<evidence type="ECO:0000256" key="3">
    <source>
        <dbReference type="ARBA" id="ARBA00022801"/>
    </source>
</evidence>
<keyword evidence="5" id="KW-0472">Membrane</keyword>
<proteinExistence type="inferred from homology"/>
<evidence type="ECO:0000313" key="7">
    <source>
        <dbReference type="EMBL" id="KEQ15298.1"/>
    </source>
</evidence>
<dbReference type="Pfam" id="PF01343">
    <property type="entry name" value="Peptidase_S49"/>
    <property type="match status" value="1"/>
</dbReference>
<evidence type="ECO:0000256" key="5">
    <source>
        <dbReference type="SAM" id="Phobius"/>
    </source>
</evidence>
<dbReference type="InterPro" id="IPR047272">
    <property type="entry name" value="S49_SppA_C"/>
</dbReference>
<dbReference type="SUPFAM" id="SSF52096">
    <property type="entry name" value="ClpP/crotonase"/>
    <property type="match status" value="1"/>
</dbReference>
<dbReference type="eggNOG" id="COG0616">
    <property type="taxonomic scope" value="Bacteria"/>
</dbReference>
<dbReference type="Proteomes" id="UP000028006">
    <property type="component" value="Unassembled WGS sequence"/>
</dbReference>
<evidence type="ECO:0000259" key="6">
    <source>
        <dbReference type="Pfam" id="PF01343"/>
    </source>
</evidence>
<evidence type="ECO:0000256" key="1">
    <source>
        <dbReference type="ARBA" id="ARBA00008683"/>
    </source>
</evidence>
<dbReference type="GO" id="GO:0008236">
    <property type="term" value="F:serine-type peptidase activity"/>
    <property type="evidence" value="ECO:0007669"/>
    <property type="project" value="UniProtKB-KW"/>
</dbReference>
<protein>
    <submittedName>
        <fullName evidence="7">Peptidase S49</fullName>
    </submittedName>
</protein>
<dbReference type="InterPro" id="IPR002142">
    <property type="entry name" value="Peptidase_S49"/>
</dbReference>
<dbReference type="InterPro" id="IPR029045">
    <property type="entry name" value="ClpP/crotonase-like_dom_sf"/>
</dbReference>
<dbReference type="PANTHER" id="PTHR42987">
    <property type="entry name" value="PEPTIDASE S49"/>
    <property type="match status" value="1"/>
</dbReference>
<dbReference type="CDD" id="cd07023">
    <property type="entry name" value="S49_Sppa_N_C"/>
    <property type="match status" value="1"/>
</dbReference>
<keyword evidence="5" id="KW-1133">Transmembrane helix</keyword>
<evidence type="ECO:0000256" key="4">
    <source>
        <dbReference type="ARBA" id="ARBA00022825"/>
    </source>
</evidence>
<name>A0A081NA25_9GAMM</name>
<feature type="domain" description="Peptidase S49" evidence="6">
    <location>
        <begin position="145"/>
        <end position="283"/>
    </location>
</feature>
<comment type="similarity">
    <text evidence="1">Belongs to the peptidase S49 family.</text>
</comment>
<keyword evidence="8" id="KW-1185">Reference proteome</keyword>
<dbReference type="RefSeq" id="WP_034872512.1">
    <property type="nucleotide sequence ID" value="NZ_JOKG01000001.1"/>
</dbReference>
<sequence>MEDNWKEPESVLPDKDDGKAWKLIENLAQGALKEQRRARRWGIFFKLLTFTWLFASIGLFYSAFRVDVSGLGNPEGHTALVDVGGVIADGNDASADAIVGGLRAAFKDPGTQGVILRINSPGGSPVQAGYIYDEIRRLRGKYPETPLYSVIMDIGASGGYYVAAAADEIYADKASLVGSIGVVSSGFGFVEAMEKVGITRRTHTAGDYKAFNDPFQPMDEEATARWQQSLDSIHNQFISAVKTGRGDRLTDDEVIFSGMVWTGENAMKLGLVDGLGSAGYVAREVIGHETIVDFTARLSPLEKFARDLGVGFTGAMIKVLGLEGTVLR</sequence>
<feature type="transmembrane region" description="Helical" evidence="5">
    <location>
        <begin position="43"/>
        <end position="64"/>
    </location>
</feature>
<dbReference type="PANTHER" id="PTHR42987:SF8">
    <property type="entry name" value="PROTEINASE"/>
    <property type="match status" value="1"/>
</dbReference>
<evidence type="ECO:0000313" key="8">
    <source>
        <dbReference type="Proteomes" id="UP000028006"/>
    </source>
</evidence>
<comment type="caution">
    <text evidence="7">The sequence shown here is derived from an EMBL/GenBank/DDBJ whole genome shotgun (WGS) entry which is preliminary data.</text>
</comment>
<keyword evidence="2" id="KW-0645">Protease</keyword>
<evidence type="ECO:0000256" key="2">
    <source>
        <dbReference type="ARBA" id="ARBA00022670"/>
    </source>
</evidence>
<reference evidence="7 8" key="1">
    <citation type="submission" date="2014-06" db="EMBL/GenBank/DDBJ databases">
        <title>Whole Genome Sequences of Three Symbiotic Endozoicomonas Bacteria.</title>
        <authorList>
            <person name="Neave M.J."/>
            <person name="Apprill A."/>
            <person name="Voolstra C.R."/>
        </authorList>
    </citation>
    <scope>NUCLEOTIDE SEQUENCE [LARGE SCALE GENOMIC DNA]</scope>
    <source>
        <strain evidence="7 8">LMG 24815</strain>
    </source>
</reference>
<dbReference type="EMBL" id="JOKG01000001">
    <property type="protein sequence ID" value="KEQ15298.1"/>
    <property type="molecule type" value="Genomic_DNA"/>
</dbReference>
<dbReference type="AlphaFoldDB" id="A0A081NA25"/>
<keyword evidence="5" id="KW-0812">Transmembrane</keyword>
<gene>
    <name evidence="7" type="ORF">GZ77_01165</name>
</gene>
<dbReference type="Gene3D" id="6.20.330.10">
    <property type="match status" value="1"/>
</dbReference>
<organism evidence="7 8">
    <name type="scientific">Endozoicomonas montiporae</name>
    <dbReference type="NCBI Taxonomy" id="1027273"/>
    <lineage>
        <taxon>Bacteria</taxon>
        <taxon>Pseudomonadati</taxon>
        <taxon>Pseudomonadota</taxon>
        <taxon>Gammaproteobacteria</taxon>
        <taxon>Oceanospirillales</taxon>
        <taxon>Endozoicomonadaceae</taxon>
        <taxon>Endozoicomonas</taxon>
    </lineage>
</organism>
<accession>A0A081NA25</accession>
<dbReference type="GO" id="GO:0006508">
    <property type="term" value="P:proteolysis"/>
    <property type="evidence" value="ECO:0007669"/>
    <property type="project" value="UniProtKB-KW"/>
</dbReference>
<dbReference type="Gene3D" id="3.90.226.10">
    <property type="entry name" value="2-enoyl-CoA Hydratase, Chain A, domain 1"/>
    <property type="match status" value="1"/>
</dbReference>